<dbReference type="PANTHER" id="PTHR43760:SF1">
    <property type="entry name" value="ENDORIBONUCLEASE L-PSP_CHORISMATE MUTASE-LIKE DOMAIN-CONTAINING PROTEIN"/>
    <property type="match status" value="1"/>
</dbReference>
<sequence length="147" mass="14924">MLTLGLSLPPSPAPRGAYRSVTVMNGLAYVSGQVSRTADGIITGPVDSRTPARTIRNAAEACVMRALAALEGEVGLDAIGQIVFVRGFVFARAGFADHSRILDAASELIVAILGSAGEHARSAVGVSGLPGDGLLELEVVAAVGTLN</sequence>
<protein>
    <submittedName>
        <fullName evidence="1">Enamine deaminase RidA, house cleaning of reactive enamine intermediates, YjgF/YER057c/UK114 family</fullName>
    </submittedName>
</protein>
<dbReference type="InterPro" id="IPR006175">
    <property type="entry name" value="YjgF/YER057c/UK114"/>
</dbReference>
<reference evidence="1 2" key="1">
    <citation type="submission" date="2017-07" db="EMBL/GenBank/DDBJ databases">
        <authorList>
            <person name="Sun Z.S."/>
            <person name="Albrecht U."/>
            <person name="Echele G."/>
            <person name="Lee C.C."/>
        </authorList>
    </citation>
    <scope>NUCLEOTIDE SEQUENCE [LARGE SCALE GENOMIC DNA]</scope>
    <source>
        <strain evidence="1 2">CGMCC 1.12672</strain>
    </source>
</reference>
<dbReference type="SUPFAM" id="SSF55298">
    <property type="entry name" value="YjgF-like"/>
    <property type="match status" value="1"/>
</dbReference>
<organism evidence="1 2">
    <name type="scientific">Sphingomonas guangdongensis</name>
    <dbReference type="NCBI Taxonomy" id="1141890"/>
    <lineage>
        <taxon>Bacteria</taxon>
        <taxon>Pseudomonadati</taxon>
        <taxon>Pseudomonadota</taxon>
        <taxon>Alphaproteobacteria</taxon>
        <taxon>Sphingomonadales</taxon>
        <taxon>Sphingomonadaceae</taxon>
        <taxon>Sphingomonas</taxon>
    </lineage>
</organism>
<dbReference type="Proteomes" id="UP000219494">
    <property type="component" value="Unassembled WGS sequence"/>
</dbReference>
<dbReference type="Pfam" id="PF01042">
    <property type="entry name" value="Ribonuc_L-PSP"/>
    <property type="match status" value="1"/>
</dbReference>
<dbReference type="CDD" id="cd02199">
    <property type="entry name" value="YjgF_YER057c_UK114_like_1"/>
    <property type="match status" value="1"/>
</dbReference>
<dbReference type="InterPro" id="IPR035959">
    <property type="entry name" value="RutC-like_sf"/>
</dbReference>
<name>A0A285QZV8_9SPHN</name>
<gene>
    <name evidence="1" type="ORF">SAMN06297144_2245</name>
</gene>
<dbReference type="Gene3D" id="3.30.1330.40">
    <property type="entry name" value="RutC-like"/>
    <property type="match status" value="1"/>
</dbReference>
<dbReference type="AlphaFoldDB" id="A0A285QZV8"/>
<dbReference type="InterPro" id="IPR013813">
    <property type="entry name" value="Endoribo_LPSP/chorism_mut-like"/>
</dbReference>
<accession>A0A285QZV8</accession>
<dbReference type="EMBL" id="OBMI01000002">
    <property type="protein sequence ID" value="SOB87124.1"/>
    <property type="molecule type" value="Genomic_DNA"/>
</dbReference>
<proteinExistence type="predicted"/>
<evidence type="ECO:0000313" key="1">
    <source>
        <dbReference type="EMBL" id="SOB87124.1"/>
    </source>
</evidence>
<evidence type="ECO:0000313" key="2">
    <source>
        <dbReference type="Proteomes" id="UP000219494"/>
    </source>
</evidence>
<dbReference type="PANTHER" id="PTHR43760">
    <property type="entry name" value="ENDORIBONUCLEASE-RELATED"/>
    <property type="match status" value="1"/>
</dbReference>
<keyword evidence="2" id="KW-1185">Reference proteome</keyword>